<dbReference type="SUPFAM" id="SSF58104">
    <property type="entry name" value="Methyl-accepting chemotaxis protein (MCP) signaling domain"/>
    <property type="match status" value="1"/>
</dbReference>
<dbReference type="PANTHER" id="PTHR32089">
    <property type="entry name" value="METHYL-ACCEPTING CHEMOTAXIS PROTEIN MCPB"/>
    <property type="match status" value="1"/>
</dbReference>
<feature type="domain" description="Methyl-accepting transducer" evidence="3">
    <location>
        <begin position="109"/>
        <end position="272"/>
    </location>
</feature>
<dbReference type="InterPro" id="IPR004089">
    <property type="entry name" value="MCPsignal_dom"/>
</dbReference>
<dbReference type="Gene3D" id="1.10.287.950">
    <property type="entry name" value="Methyl-accepting chemotaxis protein"/>
    <property type="match status" value="1"/>
</dbReference>
<gene>
    <name evidence="4" type="ORF">BSK56_26780</name>
</gene>
<name>A0ABX3GZR0_PAEBO</name>
<protein>
    <submittedName>
        <fullName evidence="4">Chemotaxis protein</fullName>
    </submittedName>
</protein>
<dbReference type="PANTHER" id="PTHR32089:SF112">
    <property type="entry name" value="LYSOZYME-LIKE PROTEIN-RELATED"/>
    <property type="match status" value="1"/>
</dbReference>
<evidence type="ECO:0000313" key="5">
    <source>
        <dbReference type="Proteomes" id="UP000187412"/>
    </source>
</evidence>
<evidence type="ECO:0000256" key="1">
    <source>
        <dbReference type="ARBA" id="ARBA00023224"/>
    </source>
</evidence>
<accession>A0ABX3GZR0</accession>
<dbReference type="PROSITE" id="PS50111">
    <property type="entry name" value="CHEMOTAXIS_TRANSDUC_2"/>
    <property type="match status" value="1"/>
</dbReference>
<dbReference type="EMBL" id="MPTB01000044">
    <property type="protein sequence ID" value="OMD41590.1"/>
    <property type="molecule type" value="Genomic_DNA"/>
</dbReference>
<dbReference type="RefSeq" id="WP_076113530.1">
    <property type="nucleotide sequence ID" value="NZ_MPTB01000044.1"/>
</dbReference>
<keyword evidence="5" id="KW-1185">Reference proteome</keyword>
<organism evidence="4 5">
    <name type="scientific">Paenibacillus borealis</name>
    <dbReference type="NCBI Taxonomy" id="160799"/>
    <lineage>
        <taxon>Bacteria</taxon>
        <taxon>Bacillati</taxon>
        <taxon>Bacillota</taxon>
        <taxon>Bacilli</taxon>
        <taxon>Bacillales</taxon>
        <taxon>Paenibacillaceae</taxon>
        <taxon>Paenibacillus</taxon>
    </lineage>
</organism>
<comment type="caution">
    <text evidence="4">The sequence shown here is derived from an EMBL/GenBank/DDBJ whole genome shotgun (WGS) entry which is preliminary data.</text>
</comment>
<evidence type="ECO:0000259" key="3">
    <source>
        <dbReference type="PROSITE" id="PS50111"/>
    </source>
</evidence>
<keyword evidence="1 2" id="KW-0807">Transducer</keyword>
<sequence length="272" mass="29331">MNKVDSLENIVALIPVLKAAVPADLSIAICDLEKFIAYWPGEDINLNIKVGQSLHPEEPLTGVIQSNIPLRAEVPAEFYGFEFTGTATPLHDREGQVIGGIAVQLRRQSELRKISDQISSSLTQAAARLSEVAESSNELAGFTQKLLGLALRTGEQVNETDQVVSIIKNVASQTNLLGINAAIEAAHAGDKGRGFGVVAGEIRKLSNETVNSTKRIQGTLLSFKEATSQMGTSIERIASIIQEQAESSEQMSAFIDEIQGMSEKLNEFAKKL</sequence>
<evidence type="ECO:0000313" key="4">
    <source>
        <dbReference type="EMBL" id="OMD41590.1"/>
    </source>
</evidence>
<reference evidence="4 5" key="1">
    <citation type="submission" date="2016-10" db="EMBL/GenBank/DDBJ databases">
        <title>Paenibacillus species isolates.</title>
        <authorList>
            <person name="Beno S.M."/>
        </authorList>
    </citation>
    <scope>NUCLEOTIDE SEQUENCE [LARGE SCALE GENOMIC DNA]</scope>
    <source>
        <strain evidence="4 5">FSL H7-0744</strain>
    </source>
</reference>
<evidence type="ECO:0000256" key="2">
    <source>
        <dbReference type="PROSITE-ProRule" id="PRU00284"/>
    </source>
</evidence>
<dbReference type="Proteomes" id="UP000187412">
    <property type="component" value="Unassembled WGS sequence"/>
</dbReference>
<dbReference type="Pfam" id="PF00015">
    <property type="entry name" value="MCPsignal"/>
    <property type="match status" value="1"/>
</dbReference>
<dbReference type="SMART" id="SM00283">
    <property type="entry name" value="MA"/>
    <property type="match status" value="1"/>
</dbReference>
<proteinExistence type="predicted"/>